<dbReference type="AlphaFoldDB" id="A0A0C9UZV2"/>
<proteinExistence type="predicted"/>
<dbReference type="InterPro" id="IPR011010">
    <property type="entry name" value="DNA_brk_join_enz"/>
</dbReference>
<organism evidence="2 3">
    <name type="scientific">Hydnomerulius pinastri MD-312</name>
    <dbReference type="NCBI Taxonomy" id="994086"/>
    <lineage>
        <taxon>Eukaryota</taxon>
        <taxon>Fungi</taxon>
        <taxon>Dikarya</taxon>
        <taxon>Basidiomycota</taxon>
        <taxon>Agaricomycotina</taxon>
        <taxon>Agaricomycetes</taxon>
        <taxon>Agaricomycetidae</taxon>
        <taxon>Boletales</taxon>
        <taxon>Boletales incertae sedis</taxon>
        <taxon>Leucogyrophana</taxon>
    </lineage>
</organism>
<dbReference type="GO" id="GO:0003677">
    <property type="term" value="F:DNA binding"/>
    <property type="evidence" value="ECO:0007669"/>
    <property type="project" value="InterPro"/>
</dbReference>
<dbReference type="OrthoDB" id="3163890at2759"/>
<evidence type="ECO:0000256" key="1">
    <source>
        <dbReference type="ARBA" id="ARBA00023172"/>
    </source>
</evidence>
<dbReference type="GO" id="GO:0006310">
    <property type="term" value="P:DNA recombination"/>
    <property type="evidence" value="ECO:0007669"/>
    <property type="project" value="UniProtKB-KW"/>
</dbReference>
<keyword evidence="3" id="KW-1185">Reference proteome</keyword>
<evidence type="ECO:0000313" key="2">
    <source>
        <dbReference type="EMBL" id="KIJ58549.1"/>
    </source>
</evidence>
<protein>
    <submittedName>
        <fullName evidence="2">Uncharacterized protein</fullName>
    </submittedName>
</protein>
<dbReference type="Proteomes" id="UP000053820">
    <property type="component" value="Unassembled WGS sequence"/>
</dbReference>
<evidence type="ECO:0000313" key="3">
    <source>
        <dbReference type="Proteomes" id="UP000053820"/>
    </source>
</evidence>
<accession>A0A0C9UZV2</accession>
<dbReference type="Gene3D" id="1.10.443.10">
    <property type="entry name" value="Intergrase catalytic core"/>
    <property type="match status" value="1"/>
</dbReference>
<gene>
    <name evidence="2" type="ORF">HYDPIDRAFT_102429</name>
</gene>
<dbReference type="SUPFAM" id="SSF56349">
    <property type="entry name" value="DNA breaking-rejoining enzymes"/>
    <property type="match status" value="1"/>
</dbReference>
<name>A0A0C9UZV2_9AGAM</name>
<sequence length="157" mass="17958">MTDTKPYYLWVFPQSEAHLCPVRAIAEWIQASSITTGFLFRKIASGDRVAEANAPMSSEQFLEMFRNNLLDINIDPIAFGAHSFWRGGCQYLHIERRWSLRKICEWGGRSQGVTNLAIAKYLISLDDDPMEAREDYFNPSCQPALKCLHCERSCSCD</sequence>
<keyword evidence="1" id="KW-0233">DNA recombination</keyword>
<dbReference type="InterPro" id="IPR013762">
    <property type="entry name" value="Integrase-like_cat_sf"/>
</dbReference>
<dbReference type="EMBL" id="KN839928">
    <property type="protein sequence ID" value="KIJ58549.1"/>
    <property type="molecule type" value="Genomic_DNA"/>
</dbReference>
<reference evidence="2 3" key="1">
    <citation type="submission" date="2014-04" db="EMBL/GenBank/DDBJ databases">
        <title>Evolutionary Origins and Diversification of the Mycorrhizal Mutualists.</title>
        <authorList>
            <consortium name="DOE Joint Genome Institute"/>
            <consortium name="Mycorrhizal Genomics Consortium"/>
            <person name="Kohler A."/>
            <person name="Kuo A."/>
            <person name="Nagy L.G."/>
            <person name="Floudas D."/>
            <person name="Copeland A."/>
            <person name="Barry K.W."/>
            <person name="Cichocki N."/>
            <person name="Veneault-Fourrey C."/>
            <person name="LaButti K."/>
            <person name="Lindquist E.A."/>
            <person name="Lipzen A."/>
            <person name="Lundell T."/>
            <person name="Morin E."/>
            <person name="Murat C."/>
            <person name="Riley R."/>
            <person name="Ohm R."/>
            <person name="Sun H."/>
            <person name="Tunlid A."/>
            <person name="Henrissat B."/>
            <person name="Grigoriev I.V."/>
            <person name="Hibbett D.S."/>
            <person name="Martin F."/>
        </authorList>
    </citation>
    <scope>NUCLEOTIDE SEQUENCE [LARGE SCALE GENOMIC DNA]</scope>
    <source>
        <strain evidence="2 3">MD-312</strain>
    </source>
</reference>
<dbReference type="GO" id="GO:0015074">
    <property type="term" value="P:DNA integration"/>
    <property type="evidence" value="ECO:0007669"/>
    <property type="project" value="InterPro"/>
</dbReference>
<dbReference type="HOGENOM" id="CLU_1578635_0_0_1"/>